<dbReference type="InterPro" id="IPR016024">
    <property type="entry name" value="ARM-type_fold"/>
</dbReference>
<dbReference type="Gene3D" id="1.25.10.10">
    <property type="entry name" value="Leucine-rich Repeat Variant"/>
    <property type="match status" value="1"/>
</dbReference>
<comment type="similarity">
    <text evidence="2">Belongs to the CLASP family.</text>
</comment>
<reference evidence="8" key="1">
    <citation type="submission" date="2011-01" db="EMBL/GenBank/DDBJ databases">
        <title>The Genome Sequence of Nematocida parisii strain ERTm3.</title>
        <authorList>
            <consortium name="The Broad Institute Genome Sequencing Platform"/>
            <consortium name="The Broad Institute Genome Sequencing Center for Infectious Disease"/>
            <person name="Cuomo C."/>
            <person name="Troemel E."/>
            <person name="Young S.K."/>
            <person name="Zeng Q."/>
            <person name="Gargeya S."/>
            <person name="Fitzgerald M."/>
            <person name="Haas B."/>
            <person name="Abouelleil A."/>
            <person name="Alvarado L."/>
            <person name="Arachchi H.M."/>
            <person name="Berlin A."/>
            <person name="Chapman S.B."/>
            <person name="Gearin G."/>
            <person name="Goldberg J."/>
            <person name="Griggs A."/>
            <person name="Gujja S."/>
            <person name="Hansen M."/>
            <person name="Heiman D."/>
            <person name="Howarth C."/>
            <person name="Larimer J."/>
            <person name="Lui A."/>
            <person name="MacDonald P.J.P."/>
            <person name="McCowen C."/>
            <person name="Montmayeur A."/>
            <person name="Murphy C."/>
            <person name="Neiman D."/>
            <person name="Pearson M."/>
            <person name="Priest M."/>
            <person name="Roberts A."/>
            <person name="Saif S."/>
            <person name="Shea T."/>
            <person name="Sisk P."/>
            <person name="Stolte C."/>
            <person name="Sykes S."/>
            <person name="Wortman J."/>
            <person name="Nusbaum C."/>
            <person name="Birren B."/>
        </authorList>
    </citation>
    <scope>NUCLEOTIDE SEQUENCE</scope>
    <source>
        <strain evidence="8">ERTm3</strain>
    </source>
</reference>
<dbReference type="GO" id="GO:0051301">
    <property type="term" value="P:cell division"/>
    <property type="evidence" value="ECO:0007669"/>
    <property type="project" value="UniProtKB-KW"/>
</dbReference>
<feature type="compositionally biased region" description="Basic and acidic residues" evidence="6">
    <location>
        <begin position="206"/>
        <end position="223"/>
    </location>
</feature>
<evidence type="ECO:0000313" key="9">
    <source>
        <dbReference type="Proteomes" id="UP000002872"/>
    </source>
</evidence>
<dbReference type="InterPro" id="IPR024395">
    <property type="entry name" value="CLASP_N_dom"/>
</dbReference>
<feature type="region of interest" description="Disordered" evidence="6">
    <location>
        <begin position="200"/>
        <end position="223"/>
    </location>
</feature>
<comment type="subcellular location">
    <subcellularLocation>
        <location evidence="1">Cytoplasm</location>
        <location evidence="1">Cytoskeleton</location>
        <location evidence="1">Spindle</location>
    </subcellularLocation>
</comment>
<gene>
    <name evidence="8" type="ORF">NEQG_01941</name>
</gene>
<evidence type="ECO:0000256" key="2">
    <source>
        <dbReference type="ARBA" id="ARBA00009549"/>
    </source>
</evidence>
<dbReference type="OrthoDB" id="4699125at2759"/>
<keyword evidence="5" id="KW-0498">Mitosis</keyword>
<dbReference type="InterPro" id="IPR011989">
    <property type="entry name" value="ARM-like"/>
</dbReference>
<keyword evidence="3" id="KW-0132">Cell division</keyword>
<proteinExistence type="inferred from homology"/>
<evidence type="ECO:0000256" key="5">
    <source>
        <dbReference type="ARBA" id="ARBA00022776"/>
    </source>
</evidence>
<dbReference type="OMA" id="KVIFMRA"/>
<keyword evidence="5" id="KW-0131">Cell cycle</keyword>
<dbReference type="GO" id="GO:0005874">
    <property type="term" value="C:microtubule"/>
    <property type="evidence" value="ECO:0007669"/>
    <property type="project" value="UniProtKB-KW"/>
</dbReference>
<dbReference type="EMBL" id="GL870880">
    <property type="protein sequence ID" value="EIJ87869.1"/>
    <property type="molecule type" value="Genomic_DNA"/>
</dbReference>
<dbReference type="SUPFAM" id="SSF48371">
    <property type="entry name" value="ARM repeat"/>
    <property type="match status" value="1"/>
</dbReference>
<evidence type="ECO:0000256" key="1">
    <source>
        <dbReference type="ARBA" id="ARBA00004186"/>
    </source>
</evidence>
<dbReference type="HOGENOM" id="CLU_660718_0_0_1"/>
<dbReference type="STRING" id="935791.I3EF72"/>
<keyword evidence="4" id="KW-0493">Microtubule</keyword>
<dbReference type="InParanoid" id="I3EF72"/>
<protein>
    <recommendedName>
        <fullName evidence="7">CLASP N-terminal domain-containing protein</fullName>
    </recommendedName>
</protein>
<accession>I3EF72</accession>
<name>I3EF72_NEMP3</name>
<evidence type="ECO:0000256" key="6">
    <source>
        <dbReference type="SAM" id="MobiDB-lite"/>
    </source>
</evidence>
<evidence type="ECO:0000259" key="7">
    <source>
        <dbReference type="Pfam" id="PF12348"/>
    </source>
</evidence>
<dbReference type="GO" id="GO:0005819">
    <property type="term" value="C:spindle"/>
    <property type="evidence" value="ECO:0007669"/>
    <property type="project" value="UniProtKB-SubCell"/>
</dbReference>
<evidence type="ECO:0000313" key="8">
    <source>
        <dbReference type="EMBL" id="EIJ87869.1"/>
    </source>
</evidence>
<evidence type="ECO:0000256" key="4">
    <source>
        <dbReference type="ARBA" id="ARBA00022701"/>
    </source>
</evidence>
<keyword evidence="9" id="KW-1185">Reference proteome</keyword>
<sequence length="419" mass="46138">MKTLLSIEETVKRGIALQREKESENNWNKIDVVLERVGEVKTEGEARAAISIIPLIGIGIQSNRSKLSGSGCKAMSNLSEILGDELKDHLPHIFPSLLSALAKTNKVIFMRAVSTAGTIAQKCALKSIAKHIRLNITSNSKTVRQGLLEMAIRGIEKERMKELVEVLELLVEDINPEIRARAKEGVSMISEMDRKALAELTSSAPEKSKQAPQKKEEVVTTEEKMPASVLSTVELSPKPSVVMLKPSGANVVVRGPIRSFASTICPSGHVKPPLKPGYSLERIGQRLEMHKKEVEEGLKKEWTPKKTPIIKKRQGASAGTPISIKKVSVDMISKIDEENNDLSNLSEDIGNLSINKTEDTEDHIVENKDMHDSIFSSREIKGTKEFIESCGIANETMSDGDYSILAPDVFVKRTTTKKL</sequence>
<dbReference type="Proteomes" id="UP000002872">
    <property type="component" value="Unassembled WGS sequence"/>
</dbReference>
<dbReference type="Pfam" id="PF12348">
    <property type="entry name" value="CLASP_N"/>
    <property type="match status" value="1"/>
</dbReference>
<organism evidence="8 9">
    <name type="scientific">Nematocida parisii (strain ERTm3)</name>
    <name type="common">Nematode killer fungus</name>
    <dbReference type="NCBI Taxonomy" id="935791"/>
    <lineage>
        <taxon>Eukaryota</taxon>
        <taxon>Fungi</taxon>
        <taxon>Fungi incertae sedis</taxon>
        <taxon>Microsporidia</taxon>
        <taxon>Nematocida</taxon>
    </lineage>
</organism>
<evidence type="ECO:0000256" key="3">
    <source>
        <dbReference type="ARBA" id="ARBA00022618"/>
    </source>
</evidence>
<feature type="domain" description="CLASP N-terminal" evidence="7">
    <location>
        <begin position="52"/>
        <end position="206"/>
    </location>
</feature>
<dbReference type="VEuPathDB" id="MicrosporidiaDB:NEQG_01941"/>
<dbReference type="AlphaFoldDB" id="I3EF72"/>